<sequence length="162" mass="18362">MSVSLTWLKLRAPNLFLRSSRKKMCSRARDGRWHKHLEPRTPHERHLRSQLNLKRSNQALILMDHDEKTTRASILLGVKKPRPALRGMLWSFDAEFGSYSTCFLRARLGDELKKKRARLATLKCRAALEAALRLAAVSITAGGTPALSQSSDNSDRPFCPKL</sequence>
<dbReference type="InParanoid" id="M4BDJ8"/>
<protein>
    <recommendedName>
        <fullName evidence="3">RxLR effector candidate protein</fullName>
    </recommendedName>
</protein>
<organism evidence="1 2">
    <name type="scientific">Hyaloperonospora arabidopsidis (strain Emoy2)</name>
    <name type="common">Downy mildew agent</name>
    <name type="synonym">Peronospora arabidopsidis</name>
    <dbReference type="NCBI Taxonomy" id="559515"/>
    <lineage>
        <taxon>Eukaryota</taxon>
        <taxon>Sar</taxon>
        <taxon>Stramenopiles</taxon>
        <taxon>Oomycota</taxon>
        <taxon>Peronosporomycetes</taxon>
        <taxon>Peronosporales</taxon>
        <taxon>Peronosporaceae</taxon>
        <taxon>Hyaloperonospora</taxon>
    </lineage>
</organism>
<evidence type="ECO:0008006" key="3">
    <source>
        <dbReference type="Google" id="ProtNLM"/>
    </source>
</evidence>
<dbReference type="EMBL" id="JH598161">
    <property type="status" value="NOT_ANNOTATED_CDS"/>
    <property type="molecule type" value="Genomic_DNA"/>
</dbReference>
<reference evidence="1" key="2">
    <citation type="submission" date="2015-06" db="UniProtKB">
        <authorList>
            <consortium name="EnsemblProtists"/>
        </authorList>
    </citation>
    <scope>IDENTIFICATION</scope>
    <source>
        <strain evidence="1">Emoy2</strain>
    </source>
</reference>
<dbReference type="HOGENOM" id="CLU_1638612_0_0_1"/>
<dbReference type="VEuPathDB" id="FungiDB:HpaG804365"/>
<evidence type="ECO:0000313" key="1">
    <source>
        <dbReference type="EnsemblProtists" id="HpaP804365"/>
    </source>
</evidence>
<dbReference type="Proteomes" id="UP000011713">
    <property type="component" value="Unassembled WGS sequence"/>
</dbReference>
<evidence type="ECO:0000313" key="2">
    <source>
        <dbReference type="Proteomes" id="UP000011713"/>
    </source>
</evidence>
<dbReference type="AlphaFoldDB" id="M4BDJ8"/>
<reference evidence="2" key="1">
    <citation type="journal article" date="2010" name="Science">
        <title>Signatures of adaptation to obligate biotrophy in the Hyaloperonospora arabidopsidis genome.</title>
        <authorList>
            <person name="Baxter L."/>
            <person name="Tripathy S."/>
            <person name="Ishaque N."/>
            <person name="Boot N."/>
            <person name="Cabral A."/>
            <person name="Kemen E."/>
            <person name="Thines M."/>
            <person name="Ah-Fong A."/>
            <person name="Anderson R."/>
            <person name="Badejoko W."/>
            <person name="Bittner-Eddy P."/>
            <person name="Boore J.L."/>
            <person name="Chibucos M.C."/>
            <person name="Coates M."/>
            <person name="Dehal P."/>
            <person name="Delehaunty K."/>
            <person name="Dong S."/>
            <person name="Downton P."/>
            <person name="Dumas B."/>
            <person name="Fabro G."/>
            <person name="Fronick C."/>
            <person name="Fuerstenberg S.I."/>
            <person name="Fulton L."/>
            <person name="Gaulin E."/>
            <person name="Govers F."/>
            <person name="Hughes L."/>
            <person name="Humphray S."/>
            <person name="Jiang R.H."/>
            <person name="Judelson H."/>
            <person name="Kamoun S."/>
            <person name="Kyung K."/>
            <person name="Meijer H."/>
            <person name="Minx P."/>
            <person name="Morris P."/>
            <person name="Nelson J."/>
            <person name="Phuntumart V."/>
            <person name="Qutob D."/>
            <person name="Rehmany A."/>
            <person name="Rougon-Cardoso A."/>
            <person name="Ryden P."/>
            <person name="Torto-Alalibo T."/>
            <person name="Studholme D."/>
            <person name="Wang Y."/>
            <person name="Win J."/>
            <person name="Wood J."/>
            <person name="Clifton S.W."/>
            <person name="Rogers J."/>
            <person name="Van den Ackerveken G."/>
            <person name="Jones J.D."/>
            <person name="McDowell J.M."/>
            <person name="Beynon J."/>
            <person name="Tyler B.M."/>
        </authorList>
    </citation>
    <scope>NUCLEOTIDE SEQUENCE [LARGE SCALE GENOMIC DNA]</scope>
    <source>
        <strain evidence="2">Emoy2</strain>
    </source>
</reference>
<name>M4BDJ8_HYAAE</name>
<dbReference type="EnsemblProtists" id="HpaT804365">
    <property type="protein sequence ID" value="HpaP804365"/>
    <property type="gene ID" value="HpaG804365"/>
</dbReference>
<proteinExistence type="predicted"/>
<keyword evidence="2" id="KW-1185">Reference proteome</keyword>
<accession>M4BDJ8</accession>